<reference evidence="9" key="2">
    <citation type="submission" date="2023-12" db="EMBL/GenBank/DDBJ databases">
        <authorList>
            <person name="Sun Q."/>
            <person name="Inoue M."/>
        </authorList>
    </citation>
    <scope>NUCLEOTIDE SEQUENCE</scope>
    <source>
        <strain evidence="9">JCM 14265</strain>
    </source>
</reference>
<evidence type="ECO:0000256" key="7">
    <source>
        <dbReference type="RuleBase" id="RU363032"/>
    </source>
</evidence>
<evidence type="ECO:0000256" key="1">
    <source>
        <dbReference type="ARBA" id="ARBA00004651"/>
    </source>
</evidence>
<dbReference type="GO" id="GO:0005886">
    <property type="term" value="C:plasma membrane"/>
    <property type="evidence" value="ECO:0007669"/>
    <property type="project" value="UniProtKB-SubCell"/>
</dbReference>
<dbReference type="Proteomes" id="UP001501425">
    <property type="component" value="Unassembled WGS sequence"/>
</dbReference>
<dbReference type="PANTHER" id="PTHR43163:SF6">
    <property type="entry name" value="DIPEPTIDE TRANSPORT SYSTEM PERMEASE PROTEIN DPPB-RELATED"/>
    <property type="match status" value="1"/>
</dbReference>
<evidence type="ECO:0000256" key="3">
    <source>
        <dbReference type="ARBA" id="ARBA00022475"/>
    </source>
</evidence>
<keyword evidence="6 7" id="KW-0472">Membrane</keyword>
<organism evidence="9 10">
    <name type="scientific">Halorubrum ejinorense</name>
    <dbReference type="NCBI Taxonomy" id="425309"/>
    <lineage>
        <taxon>Archaea</taxon>
        <taxon>Methanobacteriati</taxon>
        <taxon>Methanobacteriota</taxon>
        <taxon>Stenosarchaea group</taxon>
        <taxon>Halobacteria</taxon>
        <taxon>Halobacteriales</taxon>
        <taxon>Haloferacaceae</taxon>
        <taxon>Halorubrum</taxon>
    </lineage>
</organism>
<evidence type="ECO:0000259" key="8">
    <source>
        <dbReference type="PROSITE" id="PS50928"/>
    </source>
</evidence>
<sequence length="323" mass="35258">MCPSEMKRYIIKRVVHAVFVVWLVATAVFFAVRLVPGGPARAVFGLQSRPEVVARFKEQYGLNDPLYEQYFNWMSNLIVGDLGPSMTQSAQVSDLIMQTAPRTLSIAIVGLVVGISISIPAGILSATRRRTMVDYVATVASFAGISLPAFFIGILLVLVFGVWTNLLPTFGYVPISEGLYPWFRGIILPGIAVGGPYAAIVMRMMRGSLIDEIREPYMRTARAKGLSSRIRFYKHALQNAMMPVVTIAGIQVALIVTGSVTVELVFGIKGLGRLLVNSMLQADYATVQGTIILVAITMVTINLIVDLTYAYLDPQIGYESDVA</sequence>
<proteinExistence type="inferred from homology"/>
<keyword evidence="5 7" id="KW-1133">Transmembrane helix</keyword>
<dbReference type="PANTHER" id="PTHR43163">
    <property type="entry name" value="DIPEPTIDE TRANSPORT SYSTEM PERMEASE PROTEIN DPPB-RELATED"/>
    <property type="match status" value="1"/>
</dbReference>
<feature type="transmembrane region" description="Helical" evidence="7">
    <location>
        <begin position="182"/>
        <end position="200"/>
    </location>
</feature>
<comment type="similarity">
    <text evidence="7">Belongs to the binding-protein-dependent transport system permease family.</text>
</comment>
<feature type="transmembrane region" description="Helical" evidence="7">
    <location>
        <begin position="240"/>
        <end position="266"/>
    </location>
</feature>
<reference evidence="9" key="1">
    <citation type="journal article" date="2014" name="Int. J. Syst. Evol. Microbiol.">
        <title>Complete genome sequence of Corynebacterium casei LMG S-19264T (=DSM 44701T), isolated from a smear-ripened cheese.</title>
        <authorList>
            <consortium name="US DOE Joint Genome Institute (JGI-PGF)"/>
            <person name="Walter F."/>
            <person name="Albersmeier A."/>
            <person name="Kalinowski J."/>
            <person name="Ruckert C."/>
        </authorList>
    </citation>
    <scope>NUCLEOTIDE SEQUENCE</scope>
    <source>
        <strain evidence="9">JCM 14265</strain>
    </source>
</reference>
<feature type="transmembrane region" description="Helical" evidence="7">
    <location>
        <begin position="136"/>
        <end position="162"/>
    </location>
</feature>
<feature type="transmembrane region" description="Helical" evidence="7">
    <location>
        <begin position="14"/>
        <end position="35"/>
    </location>
</feature>
<dbReference type="PROSITE" id="PS50928">
    <property type="entry name" value="ABC_TM1"/>
    <property type="match status" value="1"/>
</dbReference>
<evidence type="ECO:0000256" key="4">
    <source>
        <dbReference type="ARBA" id="ARBA00022692"/>
    </source>
</evidence>
<gene>
    <name evidence="9" type="ORF">GCM10008994_20980</name>
</gene>
<protein>
    <submittedName>
        <fullName evidence="9">ABC transporter permease</fullName>
    </submittedName>
</protein>
<dbReference type="Gene3D" id="1.10.3720.10">
    <property type="entry name" value="MetI-like"/>
    <property type="match status" value="1"/>
</dbReference>
<evidence type="ECO:0000313" key="9">
    <source>
        <dbReference type="EMBL" id="GAA0545861.1"/>
    </source>
</evidence>
<evidence type="ECO:0000256" key="6">
    <source>
        <dbReference type="ARBA" id="ARBA00023136"/>
    </source>
</evidence>
<evidence type="ECO:0000313" key="10">
    <source>
        <dbReference type="Proteomes" id="UP001501425"/>
    </source>
</evidence>
<dbReference type="SUPFAM" id="SSF161098">
    <property type="entry name" value="MetI-like"/>
    <property type="match status" value="1"/>
</dbReference>
<accession>A0AAV3SU88</accession>
<dbReference type="GO" id="GO:0055085">
    <property type="term" value="P:transmembrane transport"/>
    <property type="evidence" value="ECO:0007669"/>
    <property type="project" value="InterPro"/>
</dbReference>
<dbReference type="Pfam" id="PF00528">
    <property type="entry name" value="BPD_transp_1"/>
    <property type="match status" value="1"/>
</dbReference>
<feature type="domain" description="ABC transmembrane type-1" evidence="8">
    <location>
        <begin position="100"/>
        <end position="309"/>
    </location>
</feature>
<comment type="caution">
    <text evidence="9">The sequence shown here is derived from an EMBL/GenBank/DDBJ whole genome shotgun (WGS) entry which is preliminary data.</text>
</comment>
<dbReference type="EMBL" id="BAAADQ010000012">
    <property type="protein sequence ID" value="GAA0545861.1"/>
    <property type="molecule type" value="Genomic_DNA"/>
</dbReference>
<dbReference type="CDD" id="cd06261">
    <property type="entry name" value="TM_PBP2"/>
    <property type="match status" value="1"/>
</dbReference>
<dbReference type="AlphaFoldDB" id="A0AAV3SU88"/>
<evidence type="ECO:0000256" key="2">
    <source>
        <dbReference type="ARBA" id="ARBA00022448"/>
    </source>
</evidence>
<feature type="transmembrane region" description="Helical" evidence="7">
    <location>
        <begin position="104"/>
        <end position="124"/>
    </location>
</feature>
<evidence type="ECO:0000256" key="5">
    <source>
        <dbReference type="ARBA" id="ARBA00022989"/>
    </source>
</evidence>
<keyword evidence="3" id="KW-1003">Cell membrane</keyword>
<comment type="subcellular location">
    <subcellularLocation>
        <location evidence="1 7">Cell membrane</location>
        <topology evidence="1 7">Multi-pass membrane protein</topology>
    </subcellularLocation>
</comment>
<keyword evidence="2 7" id="KW-0813">Transport</keyword>
<feature type="transmembrane region" description="Helical" evidence="7">
    <location>
        <begin position="286"/>
        <end position="305"/>
    </location>
</feature>
<dbReference type="Pfam" id="PF19300">
    <property type="entry name" value="BPD_transp_1_N"/>
    <property type="match status" value="1"/>
</dbReference>
<name>A0AAV3SU88_9EURY</name>
<dbReference type="InterPro" id="IPR045621">
    <property type="entry name" value="BPD_transp_1_N"/>
</dbReference>
<dbReference type="InterPro" id="IPR035906">
    <property type="entry name" value="MetI-like_sf"/>
</dbReference>
<keyword evidence="4 7" id="KW-0812">Transmembrane</keyword>
<dbReference type="InterPro" id="IPR000515">
    <property type="entry name" value="MetI-like"/>
</dbReference>